<dbReference type="InterPro" id="IPR041049">
    <property type="entry name" value="DUF5615"/>
</dbReference>
<organism evidence="2 3">
    <name type="scientific">Candidatus Entotheonella gemina</name>
    <dbReference type="NCBI Taxonomy" id="1429439"/>
    <lineage>
        <taxon>Bacteria</taxon>
        <taxon>Pseudomonadati</taxon>
        <taxon>Nitrospinota/Tectimicrobiota group</taxon>
        <taxon>Candidatus Tectimicrobiota</taxon>
        <taxon>Candidatus Entotheonellia</taxon>
        <taxon>Candidatus Entotheonellales</taxon>
        <taxon>Candidatus Entotheonellaceae</taxon>
        <taxon>Candidatus Entotheonella</taxon>
    </lineage>
</organism>
<accession>W4MBP2</accession>
<dbReference type="EMBL" id="AZHX01000484">
    <property type="protein sequence ID" value="ETX07296.1"/>
    <property type="molecule type" value="Genomic_DNA"/>
</dbReference>
<comment type="caution">
    <text evidence="2">The sequence shown here is derived from an EMBL/GenBank/DDBJ whole genome shotgun (WGS) entry which is preliminary data.</text>
</comment>
<dbReference type="AlphaFoldDB" id="W4MBP2"/>
<dbReference type="Pfam" id="PF18480">
    <property type="entry name" value="DUF5615"/>
    <property type="match status" value="1"/>
</dbReference>
<keyword evidence="3" id="KW-1185">Reference proteome</keyword>
<feature type="domain" description="DUF5615" evidence="1">
    <location>
        <begin position="3"/>
        <end position="60"/>
    </location>
</feature>
<gene>
    <name evidence="2" type="ORF">ETSY2_12035</name>
</gene>
<evidence type="ECO:0000313" key="2">
    <source>
        <dbReference type="EMBL" id="ETX07296.1"/>
    </source>
</evidence>
<name>W4MBP2_9BACT</name>
<proteinExistence type="predicted"/>
<evidence type="ECO:0000259" key="1">
    <source>
        <dbReference type="Pfam" id="PF18480"/>
    </source>
</evidence>
<dbReference type="HOGENOM" id="CLU_2421491_0_0_7"/>
<sequence length="91" mass="10237">MRAKFLADANFEVVILSAVKRREPDFDFQTEHEAGLADFEDREVLASASHSERVSLTHDVRTMAQLFASFIEEQNGATPGLKARERQGETI</sequence>
<reference evidence="2 3" key="1">
    <citation type="journal article" date="2014" name="Nature">
        <title>An environmental bacterial taxon with a large and distinct metabolic repertoire.</title>
        <authorList>
            <person name="Wilson M.C."/>
            <person name="Mori T."/>
            <person name="Ruckert C."/>
            <person name="Uria A.R."/>
            <person name="Helf M.J."/>
            <person name="Takada K."/>
            <person name="Gernert C."/>
            <person name="Steffens U.A."/>
            <person name="Heycke N."/>
            <person name="Schmitt S."/>
            <person name="Rinke C."/>
            <person name="Helfrich E.J."/>
            <person name="Brachmann A.O."/>
            <person name="Gurgui C."/>
            <person name="Wakimoto T."/>
            <person name="Kracht M."/>
            <person name="Crusemann M."/>
            <person name="Hentschel U."/>
            <person name="Abe I."/>
            <person name="Matsunaga S."/>
            <person name="Kalinowski J."/>
            <person name="Takeyama H."/>
            <person name="Piel J."/>
        </authorList>
    </citation>
    <scope>NUCLEOTIDE SEQUENCE [LARGE SCALE GENOMIC DNA]</scope>
    <source>
        <strain evidence="3">TSY2</strain>
    </source>
</reference>
<evidence type="ECO:0000313" key="3">
    <source>
        <dbReference type="Proteomes" id="UP000019140"/>
    </source>
</evidence>
<protein>
    <recommendedName>
        <fullName evidence="1">DUF5615 domain-containing protein</fullName>
    </recommendedName>
</protein>
<dbReference type="Proteomes" id="UP000019140">
    <property type="component" value="Unassembled WGS sequence"/>
</dbReference>